<evidence type="ECO:0000313" key="4">
    <source>
        <dbReference type="Proteomes" id="UP000053989"/>
    </source>
</evidence>
<dbReference type="InParanoid" id="A0A0C3CTD7"/>
<dbReference type="OrthoDB" id="2142759at2759"/>
<feature type="compositionally biased region" description="Polar residues" evidence="1">
    <location>
        <begin position="112"/>
        <end position="131"/>
    </location>
</feature>
<reference evidence="4" key="2">
    <citation type="submission" date="2015-01" db="EMBL/GenBank/DDBJ databases">
        <title>Evolutionary Origins and Diversification of the Mycorrhizal Mutualists.</title>
        <authorList>
            <consortium name="DOE Joint Genome Institute"/>
            <consortium name="Mycorrhizal Genomics Consortium"/>
            <person name="Kohler A."/>
            <person name="Kuo A."/>
            <person name="Nagy L.G."/>
            <person name="Floudas D."/>
            <person name="Copeland A."/>
            <person name="Barry K.W."/>
            <person name="Cichocki N."/>
            <person name="Veneault-Fourrey C."/>
            <person name="LaButti K."/>
            <person name="Lindquist E.A."/>
            <person name="Lipzen A."/>
            <person name="Lundell T."/>
            <person name="Morin E."/>
            <person name="Murat C."/>
            <person name="Riley R."/>
            <person name="Ohm R."/>
            <person name="Sun H."/>
            <person name="Tunlid A."/>
            <person name="Henrissat B."/>
            <person name="Grigoriev I.V."/>
            <person name="Hibbett D.S."/>
            <person name="Martin F."/>
        </authorList>
    </citation>
    <scope>NUCLEOTIDE SEQUENCE [LARGE SCALE GENOMIC DNA]</scope>
    <source>
        <strain evidence="4">Foug A</strain>
    </source>
</reference>
<feature type="region of interest" description="Disordered" evidence="1">
    <location>
        <begin position="108"/>
        <end position="131"/>
    </location>
</feature>
<name>A0A0C3CTD7_9AGAM</name>
<dbReference type="STRING" id="1036808.A0A0C3CTD7"/>
<dbReference type="InterPro" id="IPR003615">
    <property type="entry name" value="HNH_nuc"/>
</dbReference>
<feature type="domain" description="HNH nuclease" evidence="2">
    <location>
        <begin position="142"/>
        <end position="219"/>
    </location>
</feature>
<reference evidence="3 4" key="1">
    <citation type="submission" date="2014-04" db="EMBL/GenBank/DDBJ databases">
        <authorList>
            <consortium name="DOE Joint Genome Institute"/>
            <person name="Kuo A."/>
            <person name="Kohler A."/>
            <person name="Nagy L.G."/>
            <person name="Floudas D."/>
            <person name="Copeland A."/>
            <person name="Barry K.W."/>
            <person name="Cichocki N."/>
            <person name="Veneault-Fourrey C."/>
            <person name="LaButti K."/>
            <person name="Lindquist E.A."/>
            <person name="Lipzen A."/>
            <person name="Lundell T."/>
            <person name="Morin E."/>
            <person name="Murat C."/>
            <person name="Sun H."/>
            <person name="Tunlid A."/>
            <person name="Henrissat B."/>
            <person name="Grigoriev I.V."/>
            <person name="Hibbett D.S."/>
            <person name="Martin F."/>
            <person name="Nordberg H.P."/>
            <person name="Cantor M.N."/>
            <person name="Hua S.X."/>
        </authorList>
    </citation>
    <scope>NUCLEOTIDE SEQUENCE [LARGE SCALE GENOMIC DNA]</scope>
    <source>
        <strain evidence="3 4">Foug A</strain>
    </source>
</reference>
<keyword evidence="4" id="KW-1185">Reference proteome</keyword>
<dbReference type="Pfam" id="PF13391">
    <property type="entry name" value="HNH_2"/>
    <property type="match status" value="1"/>
</dbReference>
<dbReference type="AlphaFoldDB" id="A0A0C3CTD7"/>
<evidence type="ECO:0000256" key="1">
    <source>
        <dbReference type="SAM" id="MobiDB-lite"/>
    </source>
</evidence>
<gene>
    <name evidence="3" type="ORF">SCLCIDRAFT_1224133</name>
</gene>
<proteinExistence type="predicted"/>
<evidence type="ECO:0000313" key="3">
    <source>
        <dbReference type="EMBL" id="KIM51850.1"/>
    </source>
</evidence>
<sequence>MNKPTLGLIAGCYVHSEGLPVSVFYIWLDRIMKLEKHEIGNMALFRCPKDPRTMSFPMGPIPLPQEPPLARTLRSSVNEGHYVIYLHDKQHNNFVPAWPQLVPAQFKRRSRSPSQTCTPSPSGTPSRNTGTRIAVRMRDKCCLITGQAAVKRARGGNFTGLEVAHIYPLMGVGVPEWTATLSASARAQVLTRQAADRPHNAMLLRADIHSLFDDYQWSIWSEQGIHKIVRFEKSGATVLEQYPTANLRPSSLNTTDPCNMELLLAHLHVALLIHVRGVGKRAVAGFNATLL</sequence>
<accession>A0A0C3CTD7</accession>
<dbReference type="EMBL" id="KN822236">
    <property type="protein sequence ID" value="KIM51850.1"/>
    <property type="molecule type" value="Genomic_DNA"/>
</dbReference>
<organism evidence="3 4">
    <name type="scientific">Scleroderma citrinum Foug A</name>
    <dbReference type="NCBI Taxonomy" id="1036808"/>
    <lineage>
        <taxon>Eukaryota</taxon>
        <taxon>Fungi</taxon>
        <taxon>Dikarya</taxon>
        <taxon>Basidiomycota</taxon>
        <taxon>Agaricomycotina</taxon>
        <taxon>Agaricomycetes</taxon>
        <taxon>Agaricomycetidae</taxon>
        <taxon>Boletales</taxon>
        <taxon>Sclerodermatineae</taxon>
        <taxon>Sclerodermataceae</taxon>
        <taxon>Scleroderma</taxon>
    </lineage>
</organism>
<dbReference type="HOGENOM" id="CLU_956980_0_0_1"/>
<dbReference type="Proteomes" id="UP000053989">
    <property type="component" value="Unassembled WGS sequence"/>
</dbReference>
<protein>
    <recommendedName>
        <fullName evidence="2">HNH nuclease domain-containing protein</fullName>
    </recommendedName>
</protein>
<evidence type="ECO:0000259" key="2">
    <source>
        <dbReference type="Pfam" id="PF13391"/>
    </source>
</evidence>